<reference evidence="2" key="1">
    <citation type="journal article" date="2021" name="Nat. Commun.">
        <title>Genetic determinants of endophytism in the Arabidopsis root mycobiome.</title>
        <authorList>
            <person name="Mesny F."/>
            <person name="Miyauchi S."/>
            <person name="Thiergart T."/>
            <person name="Pickel B."/>
            <person name="Atanasova L."/>
            <person name="Karlsson M."/>
            <person name="Huettel B."/>
            <person name="Barry K.W."/>
            <person name="Haridas S."/>
            <person name="Chen C."/>
            <person name="Bauer D."/>
            <person name="Andreopoulos W."/>
            <person name="Pangilinan J."/>
            <person name="LaButti K."/>
            <person name="Riley R."/>
            <person name="Lipzen A."/>
            <person name="Clum A."/>
            <person name="Drula E."/>
            <person name="Henrissat B."/>
            <person name="Kohler A."/>
            <person name="Grigoriev I.V."/>
            <person name="Martin F.M."/>
            <person name="Hacquard S."/>
        </authorList>
    </citation>
    <scope>NUCLEOTIDE SEQUENCE</scope>
    <source>
        <strain evidence="2">MPI-CAGE-AT-0016</strain>
    </source>
</reference>
<feature type="compositionally biased region" description="Low complexity" evidence="1">
    <location>
        <begin position="26"/>
        <end position="39"/>
    </location>
</feature>
<evidence type="ECO:0000256" key="1">
    <source>
        <dbReference type="SAM" id="MobiDB-lite"/>
    </source>
</evidence>
<feature type="region of interest" description="Disordered" evidence="1">
    <location>
        <begin position="312"/>
        <end position="347"/>
    </location>
</feature>
<feature type="region of interest" description="Disordered" evidence="1">
    <location>
        <begin position="1"/>
        <end position="75"/>
    </location>
</feature>
<dbReference type="EMBL" id="JAGPXD010000001">
    <property type="protein sequence ID" value="KAH7375477.1"/>
    <property type="molecule type" value="Genomic_DNA"/>
</dbReference>
<gene>
    <name evidence="2" type="ORF">B0T11DRAFT_314035</name>
</gene>
<protein>
    <submittedName>
        <fullName evidence="2">Uncharacterized protein</fullName>
    </submittedName>
</protein>
<dbReference type="AlphaFoldDB" id="A0A8K0TQG3"/>
<evidence type="ECO:0000313" key="3">
    <source>
        <dbReference type="Proteomes" id="UP000813385"/>
    </source>
</evidence>
<organism evidence="2 3">
    <name type="scientific">Plectosphaerella cucumerina</name>
    <dbReference type="NCBI Taxonomy" id="40658"/>
    <lineage>
        <taxon>Eukaryota</taxon>
        <taxon>Fungi</taxon>
        <taxon>Dikarya</taxon>
        <taxon>Ascomycota</taxon>
        <taxon>Pezizomycotina</taxon>
        <taxon>Sordariomycetes</taxon>
        <taxon>Hypocreomycetidae</taxon>
        <taxon>Glomerellales</taxon>
        <taxon>Plectosphaerellaceae</taxon>
        <taxon>Plectosphaerella</taxon>
    </lineage>
</organism>
<proteinExistence type="predicted"/>
<sequence length="347" mass="38024">MAPTDKLKAGSAMPAEPRPARQASNPQPQRQTTAPAAQRSSQVPDTPLLLQNIRRPTGDRSGSSGGPSKPRLASNTYDKTCSVLNLPATAGGGGDAIAAFNQSHIKLVSSMNHCLAEMEIRMDQRTLPIAQACARLERLRHDVSNQAFSSDAELSNVILEEYHSVVNRLEDICRSLQSCSNKPACCACHFTAPGQGGEEFTFLDQCTGREIQDFFMLHASMHATETGTLRAVYGNLSSFFTGILGHFEADKDRCKSRRGFFTAWRTMTVRKLGPPMYGYSPQAHYVTMTQQPSYLNDLDRELGKVRDIAATKRARGEHNTKKAARVSLSGLFKGKDKDDRRASGASR</sequence>
<feature type="compositionally biased region" description="Low complexity" evidence="1">
    <location>
        <begin position="59"/>
        <end position="71"/>
    </location>
</feature>
<accession>A0A8K0TQG3</accession>
<feature type="compositionally biased region" description="Basic and acidic residues" evidence="1">
    <location>
        <begin position="333"/>
        <end position="347"/>
    </location>
</feature>
<evidence type="ECO:0000313" key="2">
    <source>
        <dbReference type="EMBL" id="KAH7375477.1"/>
    </source>
</evidence>
<keyword evidence="3" id="KW-1185">Reference proteome</keyword>
<dbReference type="OrthoDB" id="10455500at2759"/>
<comment type="caution">
    <text evidence="2">The sequence shown here is derived from an EMBL/GenBank/DDBJ whole genome shotgun (WGS) entry which is preliminary data.</text>
</comment>
<dbReference type="Proteomes" id="UP000813385">
    <property type="component" value="Unassembled WGS sequence"/>
</dbReference>
<name>A0A8K0TQG3_9PEZI</name>